<dbReference type="Gene3D" id="3.40.30.10">
    <property type="entry name" value="Glutaredoxin"/>
    <property type="match status" value="1"/>
</dbReference>
<protein>
    <submittedName>
        <fullName evidence="1">Bacillithiol system redox-active protein YtxJ</fullName>
    </submittedName>
</protein>
<dbReference type="RefSeq" id="WP_147014800.1">
    <property type="nucleotide sequence ID" value="NZ_VORB01000007.1"/>
</dbReference>
<dbReference type="NCBIfam" id="TIGR04019">
    <property type="entry name" value="B_thiol_YtxJ"/>
    <property type="match status" value="1"/>
</dbReference>
<gene>
    <name evidence="1" type="primary">ytxJ</name>
    <name evidence="1" type="ORF">FRX97_08590</name>
</gene>
<name>A0A5C6V3Y3_9FLAO</name>
<evidence type="ECO:0000313" key="2">
    <source>
        <dbReference type="Proteomes" id="UP000321168"/>
    </source>
</evidence>
<keyword evidence="2" id="KW-1185">Reference proteome</keyword>
<comment type="caution">
    <text evidence="1">The sequence shown here is derived from an EMBL/GenBank/DDBJ whole genome shotgun (WGS) entry which is preliminary data.</text>
</comment>
<organism evidence="1 2">
    <name type="scientific">Luteibaculum oceani</name>
    <dbReference type="NCBI Taxonomy" id="1294296"/>
    <lineage>
        <taxon>Bacteria</taxon>
        <taxon>Pseudomonadati</taxon>
        <taxon>Bacteroidota</taxon>
        <taxon>Flavobacteriia</taxon>
        <taxon>Flavobacteriales</taxon>
        <taxon>Luteibaculaceae</taxon>
        <taxon>Luteibaculum</taxon>
    </lineage>
</organism>
<dbReference type="AlphaFoldDB" id="A0A5C6V3Y3"/>
<reference evidence="1 2" key="1">
    <citation type="submission" date="2019-08" db="EMBL/GenBank/DDBJ databases">
        <title>Genome of Luteibaculum oceani JCM 18817.</title>
        <authorList>
            <person name="Bowman J.P."/>
        </authorList>
    </citation>
    <scope>NUCLEOTIDE SEQUENCE [LARGE SCALE GENOMIC DNA]</scope>
    <source>
        <strain evidence="1 2">JCM 18817</strain>
    </source>
</reference>
<proteinExistence type="predicted"/>
<dbReference type="Pfam" id="PF11009">
    <property type="entry name" value="BrxC"/>
    <property type="match status" value="1"/>
</dbReference>
<dbReference type="Proteomes" id="UP000321168">
    <property type="component" value="Unassembled WGS sequence"/>
</dbReference>
<dbReference type="EMBL" id="VORB01000007">
    <property type="protein sequence ID" value="TXC78378.1"/>
    <property type="molecule type" value="Genomic_DNA"/>
</dbReference>
<accession>A0A5C6V3Y3</accession>
<evidence type="ECO:0000313" key="1">
    <source>
        <dbReference type="EMBL" id="TXC78378.1"/>
    </source>
</evidence>
<dbReference type="InterPro" id="IPR022551">
    <property type="entry name" value="BrxC"/>
</dbReference>
<dbReference type="OrthoDB" id="677051at2"/>
<sequence>MWRRKKKESNDTVRWNFLENKEAFDDLLKSGERFLIFKHSGRCSISLTAKSRMDAHLSSFDSEVYLVDVIGARELSQHIAHVSGVVHESPQLIKFNKGKAVKTASHLSIYPKEFNGN</sequence>